<gene>
    <name evidence="3" type="ORF">B0I18_101781</name>
</gene>
<evidence type="ECO:0000313" key="3">
    <source>
        <dbReference type="EMBL" id="PSK94622.1"/>
    </source>
</evidence>
<dbReference type="Proteomes" id="UP000240572">
    <property type="component" value="Unassembled WGS sequence"/>
</dbReference>
<dbReference type="AlphaFoldDB" id="A0A2P8DBN5"/>
<dbReference type="InterPro" id="IPR037523">
    <property type="entry name" value="VOC_core"/>
</dbReference>
<evidence type="ECO:0000259" key="2">
    <source>
        <dbReference type="PROSITE" id="PS51819"/>
    </source>
</evidence>
<dbReference type="InterPro" id="IPR051785">
    <property type="entry name" value="MMCE/EMCE_epimerase"/>
</dbReference>
<dbReference type="InterPro" id="IPR029068">
    <property type="entry name" value="Glyas_Bleomycin-R_OHBP_Dase"/>
</dbReference>
<reference evidence="3 4" key="1">
    <citation type="submission" date="2018-03" db="EMBL/GenBank/DDBJ databases">
        <title>Genomic Encyclopedia of Type Strains, Phase III (KMG-III): the genomes of soil and plant-associated and newly described type strains.</title>
        <authorList>
            <person name="Whitman W."/>
        </authorList>
    </citation>
    <scope>NUCLEOTIDE SEQUENCE [LARGE SCALE GENOMIC DNA]</scope>
    <source>
        <strain evidence="3 4">CGMCC 1.12700</strain>
    </source>
</reference>
<evidence type="ECO:0000256" key="1">
    <source>
        <dbReference type="ARBA" id="ARBA00022723"/>
    </source>
</evidence>
<dbReference type="OrthoDB" id="9792626at2"/>
<dbReference type="Pfam" id="PF00903">
    <property type="entry name" value="Glyoxalase"/>
    <property type="match status" value="1"/>
</dbReference>
<organism evidence="3 4">
    <name type="scientific">Taibaiella chishuiensis</name>
    <dbReference type="NCBI Taxonomy" id="1434707"/>
    <lineage>
        <taxon>Bacteria</taxon>
        <taxon>Pseudomonadati</taxon>
        <taxon>Bacteroidota</taxon>
        <taxon>Chitinophagia</taxon>
        <taxon>Chitinophagales</taxon>
        <taxon>Chitinophagaceae</taxon>
        <taxon>Taibaiella</taxon>
    </lineage>
</organism>
<dbReference type="GO" id="GO:0046491">
    <property type="term" value="P:L-methylmalonyl-CoA metabolic process"/>
    <property type="evidence" value="ECO:0007669"/>
    <property type="project" value="TreeGrafter"/>
</dbReference>
<name>A0A2P8DBN5_9BACT</name>
<protein>
    <submittedName>
        <fullName evidence="3">Methylmalonyl-CoA epimerase</fullName>
    </submittedName>
</protein>
<dbReference type="SUPFAM" id="SSF54593">
    <property type="entry name" value="Glyoxalase/Bleomycin resistance protein/Dihydroxybiphenyl dioxygenase"/>
    <property type="match status" value="1"/>
</dbReference>
<dbReference type="PANTHER" id="PTHR43048">
    <property type="entry name" value="METHYLMALONYL-COA EPIMERASE"/>
    <property type="match status" value="1"/>
</dbReference>
<dbReference type="GO" id="GO:0004493">
    <property type="term" value="F:methylmalonyl-CoA epimerase activity"/>
    <property type="evidence" value="ECO:0007669"/>
    <property type="project" value="TreeGrafter"/>
</dbReference>
<comment type="caution">
    <text evidence="3">The sequence shown here is derived from an EMBL/GenBank/DDBJ whole genome shotgun (WGS) entry which is preliminary data.</text>
</comment>
<sequence>MNNTGFSRVNHVGIVVADLDRAVTFYETLTGRKVSNTDEIGGSRMAQVLGLDKTLIRYANLHLDNINIDLLEYKQPEPSRAHYENNQISAMHLCFEVDDIHEAVKRLKDAGIRLSGEPIVFEEADGLKSGWGTAVAYFDDPDGTHLEIIAPQGPFKRA</sequence>
<dbReference type="Gene3D" id="3.10.180.10">
    <property type="entry name" value="2,3-Dihydroxybiphenyl 1,2-Dioxygenase, domain 1"/>
    <property type="match status" value="1"/>
</dbReference>
<dbReference type="EMBL" id="PYGD01000001">
    <property type="protein sequence ID" value="PSK94622.1"/>
    <property type="molecule type" value="Genomic_DNA"/>
</dbReference>
<evidence type="ECO:0000313" key="4">
    <source>
        <dbReference type="Proteomes" id="UP000240572"/>
    </source>
</evidence>
<dbReference type="GO" id="GO:0046872">
    <property type="term" value="F:metal ion binding"/>
    <property type="evidence" value="ECO:0007669"/>
    <property type="project" value="UniProtKB-KW"/>
</dbReference>
<dbReference type="InterPro" id="IPR004360">
    <property type="entry name" value="Glyas_Fos-R_dOase_dom"/>
</dbReference>
<dbReference type="PROSITE" id="PS51819">
    <property type="entry name" value="VOC"/>
    <property type="match status" value="1"/>
</dbReference>
<accession>A0A2P8DBN5</accession>
<keyword evidence="4" id="KW-1185">Reference proteome</keyword>
<dbReference type="PANTHER" id="PTHR43048:SF3">
    <property type="entry name" value="METHYLMALONYL-COA EPIMERASE, MITOCHONDRIAL"/>
    <property type="match status" value="1"/>
</dbReference>
<feature type="domain" description="VOC" evidence="2">
    <location>
        <begin position="8"/>
        <end position="151"/>
    </location>
</feature>
<proteinExistence type="predicted"/>
<keyword evidence="1" id="KW-0479">Metal-binding</keyword>